<dbReference type="OrthoDB" id="279982at2"/>
<proteinExistence type="predicted"/>
<dbReference type="Pfam" id="PF01663">
    <property type="entry name" value="Phosphodiest"/>
    <property type="match status" value="1"/>
</dbReference>
<dbReference type="SUPFAM" id="SSF49899">
    <property type="entry name" value="Concanavalin A-like lectins/glucanases"/>
    <property type="match status" value="1"/>
</dbReference>
<dbReference type="InterPro" id="IPR032309">
    <property type="entry name" value="DUF4983"/>
</dbReference>
<dbReference type="PANTHER" id="PTHR10151:SF120">
    <property type="entry name" value="BIS(5'-ADENOSYL)-TRIPHOSPHATASE"/>
    <property type="match status" value="1"/>
</dbReference>
<dbReference type="PANTHER" id="PTHR10151">
    <property type="entry name" value="ECTONUCLEOTIDE PYROPHOSPHATASE/PHOSPHODIESTERASE"/>
    <property type="match status" value="1"/>
</dbReference>
<dbReference type="KEGG" id="scn:Solca_1322"/>
<keyword evidence="4" id="KW-1185">Reference proteome</keyword>
<dbReference type="AlphaFoldDB" id="H8KQB6"/>
<dbReference type="PROSITE" id="PS51257">
    <property type="entry name" value="PROKAR_LIPOPROTEIN"/>
    <property type="match status" value="1"/>
</dbReference>
<dbReference type="InterPro" id="IPR017850">
    <property type="entry name" value="Alkaline_phosphatase_core_sf"/>
</dbReference>
<dbReference type="EMBL" id="CP003349">
    <property type="protein sequence ID" value="AFD06411.1"/>
    <property type="molecule type" value="Genomic_DNA"/>
</dbReference>
<name>H8KQB6_SOLCM</name>
<gene>
    <name evidence="3" type="ordered locus">Solca_1322</name>
</gene>
<dbReference type="InterPro" id="IPR002591">
    <property type="entry name" value="Phosphodiest/P_Trfase"/>
</dbReference>
<dbReference type="Gene3D" id="3.40.720.10">
    <property type="entry name" value="Alkaline Phosphatase, subunit A"/>
    <property type="match status" value="1"/>
</dbReference>
<evidence type="ECO:0000313" key="4">
    <source>
        <dbReference type="Proteomes" id="UP000007590"/>
    </source>
</evidence>
<reference evidence="3" key="1">
    <citation type="submission" date="2012-02" db="EMBL/GenBank/DDBJ databases">
        <title>The complete genome of Solitalea canadensis DSM 3403.</title>
        <authorList>
            <consortium name="US DOE Joint Genome Institute (JGI-PGF)"/>
            <person name="Lucas S."/>
            <person name="Copeland A."/>
            <person name="Lapidus A."/>
            <person name="Glavina del Rio T."/>
            <person name="Dalin E."/>
            <person name="Tice H."/>
            <person name="Bruce D."/>
            <person name="Goodwin L."/>
            <person name="Pitluck S."/>
            <person name="Peters L."/>
            <person name="Ovchinnikova G."/>
            <person name="Lu M."/>
            <person name="Kyrpides N."/>
            <person name="Mavromatis K."/>
            <person name="Ivanova N."/>
            <person name="Brettin T."/>
            <person name="Detter J.C."/>
            <person name="Han C."/>
            <person name="Larimer F."/>
            <person name="Land M."/>
            <person name="Hauser L."/>
            <person name="Markowitz V."/>
            <person name="Cheng J.-F."/>
            <person name="Hugenholtz P."/>
            <person name="Woyke T."/>
            <person name="Wu D."/>
            <person name="Spring S."/>
            <person name="Schroeder M."/>
            <person name="Kopitz M."/>
            <person name="Brambilla E."/>
            <person name="Klenk H.-P."/>
            <person name="Eisen J.A."/>
        </authorList>
    </citation>
    <scope>NUCLEOTIDE SEQUENCE</scope>
    <source>
        <strain evidence="3">DSM 3403</strain>
    </source>
</reference>
<evidence type="ECO:0000259" key="1">
    <source>
        <dbReference type="Pfam" id="PF01676"/>
    </source>
</evidence>
<dbReference type="InterPro" id="IPR013320">
    <property type="entry name" value="ConA-like_dom_sf"/>
</dbReference>
<dbReference type="GO" id="GO:0005975">
    <property type="term" value="P:carbohydrate metabolic process"/>
    <property type="evidence" value="ECO:0007669"/>
    <property type="project" value="UniProtKB-ARBA"/>
</dbReference>
<dbReference type="InterPro" id="IPR006124">
    <property type="entry name" value="Metalloenzyme"/>
</dbReference>
<dbReference type="Gene3D" id="2.60.120.200">
    <property type="match status" value="1"/>
</dbReference>
<dbReference type="Pfam" id="PF01676">
    <property type="entry name" value="Metalloenzyme"/>
    <property type="match status" value="1"/>
</dbReference>
<dbReference type="Proteomes" id="UP000007590">
    <property type="component" value="Chromosome"/>
</dbReference>
<feature type="domain" description="Metalloenzyme" evidence="1">
    <location>
        <begin position="166"/>
        <end position="252"/>
    </location>
</feature>
<dbReference type="Pfam" id="PF16356">
    <property type="entry name" value="DUF4983"/>
    <property type="match status" value="1"/>
</dbReference>
<organism evidence="3 4">
    <name type="scientific">Solitalea canadensis (strain ATCC 29591 / DSM 3403 / JCM 21819 / LMG 8368 / NBRC 15130 / NCIMB 12057 / USAM 9D)</name>
    <name type="common">Flexibacter canadensis</name>
    <dbReference type="NCBI Taxonomy" id="929556"/>
    <lineage>
        <taxon>Bacteria</taxon>
        <taxon>Pseudomonadati</taxon>
        <taxon>Bacteroidota</taxon>
        <taxon>Sphingobacteriia</taxon>
        <taxon>Sphingobacteriales</taxon>
        <taxon>Sphingobacteriaceae</taxon>
        <taxon>Solitalea</taxon>
    </lineage>
</organism>
<dbReference type="HOGENOM" id="CLU_024677_0_0_10"/>
<evidence type="ECO:0000313" key="3">
    <source>
        <dbReference type="EMBL" id="AFD06411.1"/>
    </source>
</evidence>
<sequence length="551" mass="60624">MKSFNLKIHTAFLGMLSASILFVSCEKSQLVSGDSDANLKTEAGTGTKKVLVIGIDGCRQDVMMSANTPNLHSLLTNAVYSLDALTLSPSWSGNGWSTLLTGVNHLKHGITGNDFTIPHDFVTYPNFLKRAESYNSSLRTMSIVHWGPINDYIMENIDVERTFSTDLAVKNNVVSTLNTDNPDILFVHFDDVDHAGHTYGFSSTVSQYVSAINQTDIYVGEILTALRNRPNYANEDWLIIVSPDHGGSDTNHTGVNYEDRNIFSIYHNKNFAANKIEAKTLVSQSTINANIVNYNSKKVYAAVSNAAYNFGTSQNFTIECRIKTTSFSGDPSIVSNKNWASGNNKGFVIAAKGNSWKVNIGDGSNRADFEGGYPINDGNWHHIAVTFTRNGTMKAYQDGMYLGETSIANVQDINSGLPLVIGQDGTKAYSNYVNGQISEVRVWNYALDSSTIINNSCSFVTTSHPKYSNLIGYWKGLNDANKTMIDSSPFARNMTLSGTINRTNTNSSLKCYVAHIVPYMVDYAYSALTWLGVPISPSWNLDGRSWIPTQQ</sequence>
<dbReference type="RefSeq" id="WP_014679638.1">
    <property type="nucleotide sequence ID" value="NC_017770.1"/>
</dbReference>
<dbReference type="eggNOG" id="COG1524">
    <property type="taxonomic scope" value="Bacteria"/>
</dbReference>
<feature type="domain" description="DUF4983" evidence="2">
    <location>
        <begin position="460"/>
        <end position="547"/>
    </location>
</feature>
<accession>H8KQB6</accession>
<dbReference type="SUPFAM" id="SSF53649">
    <property type="entry name" value="Alkaline phosphatase-like"/>
    <property type="match status" value="1"/>
</dbReference>
<protein>
    <submittedName>
        <fullName evidence="3">Putative AP superfamily protein</fullName>
    </submittedName>
</protein>
<dbReference type="Pfam" id="PF13385">
    <property type="entry name" value="Laminin_G_3"/>
    <property type="match status" value="1"/>
</dbReference>
<evidence type="ECO:0000259" key="2">
    <source>
        <dbReference type="Pfam" id="PF16356"/>
    </source>
</evidence>
<dbReference type="GO" id="GO:0004553">
    <property type="term" value="F:hydrolase activity, hydrolyzing O-glycosyl compounds"/>
    <property type="evidence" value="ECO:0007669"/>
    <property type="project" value="UniProtKB-ARBA"/>
</dbReference>